<dbReference type="Gene3D" id="3.40.50.720">
    <property type="entry name" value="NAD(P)-binding Rossmann-like Domain"/>
    <property type="match status" value="1"/>
</dbReference>
<organism evidence="4 5">
    <name type="scientific">Thalassospira marina</name>
    <dbReference type="NCBI Taxonomy" id="2048283"/>
    <lineage>
        <taxon>Bacteria</taxon>
        <taxon>Pseudomonadati</taxon>
        <taxon>Pseudomonadota</taxon>
        <taxon>Alphaproteobacteria</taxon>
        <taxon>Rhodospirillales</taxon>
        <taxon>Thalassospiraceae</taxon>
        <taxon>Thalassospira</taxon>
    </lineage>
</organism>
<sequence>MTEKFNATSSADDVLATCNLAGQRFLITGVSSGIGRETARALLARGASVTGTVRNLDTAKEAITALRDAAAPAGGSFKPVVLDLASLASVKAAADALLADGGKFDAIIANAGIMAAPFGKTADGFENQFGTNHVGHFALVNRLEPLLVDGGRVVVLSSQAHRVADIDLDDPNFASQPYDPWVSYGRSKTANALFAVAFDKRHQHRGVRAVSVMPGNSLTDLPRHLSPEDLQGLFEMVGKARSDAGLPPPELKDIGQAAATSVWAAIVADKDVIGGRYLEDCDIAVTDDTPNPFADGVRSYALDPAQAELLWTKTEAMIAAVGLAD</sequence>
<dbReference type="PANTHER" id="PTHR24320:SF272">
    <property type="entry name" value="NAD(P)-BINDING ROSSMANN-FOLD SUPERFAMILY PROTEIN"/>
    <property type="match status" value="1"/>
</dbReference>
<dbReference type="Proteomes" id="UP000233597">
    <property type="component" value="Unassembled WGS sequence"/>
</dbReference>
<dbReference type="Pfam" id="PF00106">
    <property type="entry name" value="adh_short"/>
    <property type="match status" value="1"/>
</dbReference>
<evidence type="ECO:0000313" key="4">
    <source>
        <dbReference type="EMBL" id="PKR53810.1"/>
    </source>
</evidence>
<dbReference type="AlphaFoldDB" id="A0A2N3KTH5"/>
<dbReference type="FunFam" id="3.40.50.720:FF:000594">
    <property type="entry name" value="Short-chain oxidoreductase"/>
    <property type="match status" value="1"/>
</dbReference>
<reference evidence="4 5" key="1">
    <citation type="submission" date="2017-09" db="EMBL/GenBank/DDBJ databases">
        <title>Biodiversity and function of Thalassospira species in the particle-attached aromatic-hydrocarbon-degrading consortia from the surface seawater of the South China Sea.</title>
        <authorList>
            <person name="Dong C."/>
            <person name="Liu R."/>
            <person name="Shao Z."/>
        </authorList>
    </citation>
    <scope>NUCLEOTIDE SEQUENCE [LARGE SCALE GENOMIC DNA]</scope>
    <source>
        <strain evidence="4 5">CSC1P2</strain>
    </source>
</reference>
<protein>
    <recommendedName>
        <fullName evidence="3">Probable oxidoreductase</fullName>
    </recommendedName>
</protein>
<dbReference type="EMBL" id="NWTK01000007">
    <property type="protein sequence ID" value="PKR53810.1"/>
    <property type="molecule type" value="Genomic_DNA"/>
</dbReference>
<evidence type="ECO:0000256" key="1">
    <source>
        <dbReference type="ARBA" id="ARBA00006484"/>
    </source>
</evidence>
<dbReference type="SUPFAM" id="SSF51735">
    <property type="entry name" value="NAD(P)-binding Rossmann-fold domains"/>
    <property type="match status" value="1"/>
</dbReference>
<dbReference type="GO" id="GO:0016491">
    <property type="term" value="F:oxidoreductase activity"/>
    <property type="evidence" value="ECO:0007669"/>
    <property type="project" value="UniProtKB-KW"/>
</dbReference>
<evidence type="ECO:0000256" key="3">
    <source>
        <dbReference type="ARBA" id="ARBA00071493"/>
    </source>
</evidence>
<evidence type="ECO:0000256" key="2">
    <source>
        <dbReference type="ARBA" id="ARBA00023002"/>
    </source>
</evidence>
<comment type="similarity">
    <text evidence="1">Belongs to the short-chain dehydrogenases/reductases (SDR) family.</text>
</comment>
<evidence type="ECO:0000313" key="5">
    <source>
        <dbReference type="Proteomes" id="UP000233597"/>
    </source>
</evidence>
<dbReference type="PRINTS" id="PR00081">
    <property type="entry name" value="GDHRDH"/>
</dbReference>
<dbReference type="InterPro" id="IPR036291">
    <property type="entry name" value="NAD(P)-bd_dom_sf"/>
</dbReference>
<comment type="caution">
    <text evidence="4">The sequence shown here is derived from an EMBL/GenBank/DDBJ whole genome shotgun (WGS) entry which is preliminary data.</text>
</comment>
<proteinExistence type="inferred from homology"/>
<dbReference type="OrthoDB" id="109589at2"/>
<accession>A0A2N3KTH5</accession>
<name>A0A2N3KTH5_9PROT</name>
<dbReference type="RefSeq" id="WP_101266946.1">
    <property type="nucleotide sequence ID" value="NZ_NWTK01000007.1"/>
</dbReference>
<dbReference type="PANTHER" id="PTHR24320">
    <property type="entry name" value="RETINOL DEHYDROGENASE"/>
    <property type="match status" value="1"/>
</dbReference>
<dbReference type="InterPro" id="IPR002347">
    <property type="entry name" value="SDR_fam"/>
</dbReference>
<keyword evidence="2" id="KW-0560">Oxidoreductase</keyword>
<gene>
    <name evidence="4" type="ORF">COO20_12430</name>
</gene>